<keyword evidence="1" id="KW-0175">Coiled coil</keyword>
<reference evidence="3 4" key="1">
    <citation type="submission" date="2019-02" db="EMBL/GenBank/DDBJ databases">
        <title>Deep-cultivation of Planctomycetes and their phenomic and genomic characterization uncovers novel biology.</title>
        <authorList>
            <person name="Wiegand S."/>
            <person name="Jogler M."/>
            <person name="Boedeker C."/>
            <person name="Pinto D."/>
            <person name="Vollmers J."/>
            <person name="Rivas-Marin E."/>
            <person name="Kohn T."/>
            <person name="Peeters S.H."/>
            <person name="Heuer A."/>
            <person name="Rast P."/>
            <person name="Oberbeckmann S."/>
            <person name="Bunk B."/>
            <person name="Jeske O."/>
            <person name="Meyerdierks A."/>
            <person name="Storesund J.E."/>
            <person name="Kallscheuer N."/>
            <person name="Luecker S."/>
            <person name="Lage O.M."/>
            <person name="Pohl T."/>
            <person name="Merkel B.J."/>
            <person name="Hornburger P."/>
            <person name="Mueller R.-W."/>
            <person name="Bruemmer F."/>
            <person name="Labrenz M."/>
            <person name="Spormann A.M."/>
            <person name="Op den Camp H."/>
            <person name="Overmann J."/>
            <person name="Amann R."/>
            <person name="Jetten M.S.M."/>
            <person name="Mascher T."/>
            <person name="Medema M.H."/>
            <person name="Devos D.P."/>
            <person name="Kaster A.-K."/>
            <person name="Ovreas L."/>
            <person name="Rohde M."/>
            <person name="Galperin M.Y."/>
            <person name="Jogler C."/>
        </authorList>
    </citation>
    <scope>NUCLEOTIDE SEQUENCE [LARGE SCALE GENOMIC DNA]</scope>
    <source>
        <strain evidence="3 4">Pan189</strain>
    </source>
</reference>
<feature type="coiled-coil region" evidence="1">
    <location>
        <begin position="143"/>
        <end position="198"/>
    </location>
</feature>
<dbReference type="RefSeq" id="WP_145364206.1">
    <property type="nucleotide sequence ID" value="NZ_CP036268.1"/>
</dbReference>
<protein>
    <submittedName>
        <fullName evidence="3">Uncharacterized protein</fullName>
    </submittedName>
</protein>
<dbReference type="Proteomes" id="UP000317318">
    <property type="component" value="Chromosome"/>
</dbReference>
<evidence type="ECO:0000313" key="3">
    <source>
        <dbReference type="EMBL" id="QDT38160.1"/>
    </source>
</evidence>
<sequence>MARRRGGDPEFGSDSFLDIVANIVGILIILIVVAGLRIAQMPAVLPMEMVESGPALVEPEVLPELPPTPLTPPPAPRPAKIKKLAPVVAPRPVIVEVEPEPPKAPQIDQQLLAAQRQAEDELRRLTILVDQEDDTSAKLAQFQTAAERKLAAERQRLAALQSRIEDQRQRTASVETQVAKLNAIRELADQRIEELEEQPTIRLEHELTPVGTTVQGTEIHFMISGGKISRVPLDELVSRLEPEIRRQLAWLARNGRGTGEVGPIDGFSMIYVVERGGKSILDELAGRATGIRISVAGWKVLPEPNYPRESVDEALRSDSRFRSQLRLAPRVAALTFWVYPDSYAEFREFQAYAHQQGFTVAARPLPEGVPIAGSPRGSKSQGR</sequence>
<keyword evidence="2" id="KW-1133">Transmembrane helix</keyword>
<keyword evidence="4" id="KW-1185">Reference proteome</keyword>
<dbReference type="OrthoDB" id="284128at2"/>
<keyword evidence="2" id="KW-0472">Membrane</keyword>
<evidence type="ECO:0000313" key="4">
    <source>
        <dbReference type="Proteomes" id="UP000317318"/>
    </source>
</evidence>
<dbReference type="EMBL" id="CP036268">
    <property type="protein sequence ID" value="QDT38160.1"/>
    <property type="molecule type" value="Genomic_DNA"/>
</dbReference>
<feature type="transmembrane region" description="Helical" evidence="2">
    <location>
        <begin position="19"/>
        <end position="39"/>
    </location>
</feature>
<dbReference type="KEGG" id="svp:Pan189_25500"/>
<name>A0A517R2P6_9PLAN</name>
<evidence type="ECO:0000256" key="1">
    <source>
        <dbReference type="SAM" id="Coils"/>
    </source>
</evidence>
<keyword evidence="2" id="KW-0812">Transmembrane</keyword>
<gene>
    <name evidence="3" type="ORF">Pan189_25500</name>
</gene>
<evidence type="ECO:0000256" key="2">
    <source>
        <dbReference type="SAM" id="Phobius"/>
    </source>
</evidence>
<dbReference type="AlphaFoldDB" id="A0A517R2P6"/>
<proteinExistence type="predicted"/>
<organism evidence="3 4">
    <name type="scientific">Stratiformator vulcanicus</name>
    <dbReference type="NCBI Taxonomy" id="2527980"/>
    <lineage>
        <taxon>Bacteria</taxon>
        <taxon>Pseudomonadati</taxon>
        <taxon>Planctomycetota</taxon>
        <taxon>Planctomycetia</taxon>
        <taxon>Planctomycetales</taxon>
        <taxon>Planctomycetaceae</taxon>
        <taxon>Stratiformator</taxon>
    </lineage>
</organism>
<accession>A0A517R2P6</accession>